<evidence type="ECO:0000313" key="7">
    <source>
        <dbReference type="Proteomes" id="UP000309340"/>
    </source>
</evidence>
<feature type="compositionally biased region" description="Basic and acidic residues" evidence="3">
    <location>
        <begin position="11"/>
        <end position="20"/>
    </location>
</feature>
<gene>
    <name evidence="6" type="ORF">B0A55_11944</name>
</gene>
<dbReference type="Pfam" id="PF04802">
    <property type="entry name" value="PP4R3"/>
    <property type="match status" value="1"/>
</dbReference>
<dbReference type="GO" id="GO:0030289">
    <property type="term" value="C:protein phosphatase 4 complex"/>
    <property type="evidence" value="ECO:0007669"/>
    <property type="project" value="TreeGrafter"/>
</dbReference>
<feature type="compositionally biased region" description="Acidic residues" evidence="3">
    <location>
        <begin position="230"/>
        <end position="244"/>
    </location>
</feature>
<comment type="caution">
    <text evidence="6">The sequence shown here is derived from an EMBL/GenBank/DDBJ whole genome shotgun (WGS) entry which is preliminary data.</text>
</comment>
<feature type="domain" description="Serine/threonine-protein phosphatase 4 regulatory subunit 3-like central" evidence="4">
    <location>
        <begin position="261"/>
        <end position="320"/>
    </location>
</feature>
<organism evidence="6 7">
    <name type="scientific">Friedmanniomyces simplex</name>
    <dbReference type="NCBI Taxonomy" id="329884"/>
    <lineage>
        <taxon>Eukaryota</taxon>
        <taxon>Fungi</taxon>
        <taxon>Dikarya</taxon>
        <taxon>Ascomycota</taxon>
        <taxon>Pezizomycotina</taxon>
        <taxon>Dothideomycetes</taxon>
        <taxon>Dothideomycetidae</taxon>
        <taxon>Mycosphaerellales</taxon>
        <taxon>Teratosphaeriaceae</taxon>
        <taxon>Friedmanniomyces</taxon>
    </lineage>
</organism>
<evidence type="ECO:0000259" key="5">
    <source>
        <dbReference type="Pfam" id="PF22972"/>
    </source>
</evidence>
<feature type="region of interest" description="Disordered" evidence="3">
    <location>
        <begin position="56"/>
        <end position="134"/>
    </location>
</feature>
<dbReference type="PANTHER" id="PTHR23318:SF0">
    <property type="entry name" value="SERINE_THREONINE-PROTEIN PHOSPHATASE 4 REGULATORY SUBUNIT 3"/>
    <property type="match status" value="1"/>
</dbReference>
<evidence type="ECO:0000256" key="2">
    <source>
        <dbReference type="ARBA" id="ARBA00023242"/>
    </source>
</evidence>
<feature type="region of interest" description="Disordered" evidence="3">
    <location>
        <begin position="1"/>
        <end position="20"/>
    </location>
</feature>
<protein>
    <submittedName>
        <fullName evidence="6">Uncharacterized protein</fullName>
    </submittedName>
</protein>
<dbReference type="STRING" id="329884.A0A4U0XB59"/>
<dbReference type="InterPro" id="IPR051137">
    <property type="entry name" value="PP4R3-like"/>
</dbReference>
<sequence length="321" mass="35978">MYPPGNSQEPPKPEDSAFRARTIDETGKEARTRLHGVIDQGGEIGSDDETVIDDEGEHIAGEQSKWKKIGIKSDKRDKAEDFAKGEGSEKEKTEEIVHEITEDSDRKQARKTRGRGTKKDIDRKTTTAKPRDSKRAAVTGVLFSSTSEVDERCNAQIRVVSEDDPNQILLQSDIAKDNGYQRQQDTLIVWINNNRVDLALSFASPEECTRIWEFVSAVQGKFYALSPGEDFSDDDDDDDDDEHDGDQRSELIVTLPPPQLHNFGRSSLAKYIMSLDQMYIYRLAHLVEVAESVEALAELHHLNNIMKAIITLGDSSILESS</sequence>
<dbReference type="GO" id="GO:0072542">
    <property type="term" value="F:protein phosphatase activator activity"/>
    <property type="evidence" value="ECO:0007669"/>
    <property type="project" value="TreeGrafter"/>
</dbReference>
<evidence type="ECO:0000256" key="3">
    <source>
        <dbReference type="SAM" id="MobiDB-lite"/>
    </source>
</evidence>
<comment type="subcellular location">
    <subcellularLocation>
        <location evidence="1">Nucleus</location>
    </subcellularLocation>
</comment>
<feature type="domain" description="PP4R3 EVH1-like" evidence="5">
    <location>
        <begin position="146"/>
        <end position="221"/>
    </location>
</feature>
<feature type="region of interest" description="Disordered" evidence="3">
    <location>
        <begin position="228"/>
        <end position="250"/>
    </location>
</feature>
<dbReference type="OrthoDB" id="27483at2759"/>
<evidence type="ECO:0000313" key="6">
    <source>
        <dbReference type="EMBL" id="TKA73077.1"/>
    </source>
</evidence>
<dbReference type="GO" id="GO:0006974">
    <property type="term" value="P:DNA damage response"/>
    <property type="evidence" value="ECO:0007669"/>
    <property type="project" value="TreeGrafter"/>
</dbReference>
<proteinExistence type="predicted"/>
<feature type="compositionally biased region" description="Basic and acidic residues" evidence="3">
    <location>
        <begin position="117"/>
        <end position="134"/>
    </location>
</feature>
<dbReference type="EMBL" id="NAJQ01000280">
    <property type="protein sequence ID" value="TKA73077.1"/>
    <property type="molecule type" value="Genomic_DNA"/>
</dbReference>
<dbReference type="PANTHER" id="PTHR23318">
    <property type="entry name" value="ATP SYNTHASE GAMMA-RELATED"/>
    <property type="match status" value="1"/>
</dbReference>
<keyword evidence="7" id="KW-1185">Reference proteome</keyword>
<evidence type="ECO:0000256" key="1">
    <source>
        <dbReference type="ARBA" id="ARBA00004123"/>
    </source>
</evidence>
<dbReference type="GO" id="GO:0005654">
    <property type="term" value="C:nucleoplasm"/>
    <property type="evidence" value="ECO:0007669"/>
    <property type="project" value="TreeGrafter"/>
</dbReference>
<dbReference type="InterPro" id="IPR011993">
    <property type="entry name" value="PH-like_dom_sf"/>
</dbReference>
<name>A0A4U0XB59_9PEZI</name>
<evidence type="ECO:0000259" key="4">
    <source>
        <dbReference type="Pfam" id="PF04802"/>
    </source>
</evidence>
<feature type="compositionally biased region" description="Basic and acidic residues" evidence="3">
    <location>
        <begin position="71"/>
        <end position="107"/>
    </location>
</feature>
<accession>A0A4U0XB59</accession>
<keyword evidence="2" id="KW-0539">Nucleus</keyword>
<dbReference type="InterPro" id="IPR055236">
    <property type="entry name" value="EVH1_PP4R3"/>
</dbReference>
<dbReference type="Pfam" id="PF22972">
    <property type="entry name" value="EVH1_PP4R3"/>
    <property type="match status" value="1"/>
</dbReference>
<dbReference type="InterPro" id="IPR006887">
    <property type="entry name" value="P4R3-like_central_dom"/>
</dbReference>
<dbReference type="Proteomes" id="UP000309340">
    <property type="component" value="Unassembled WGS sequence"/>
</dbReference>
<dbReference type="Gene3D" id="2.30.29.30">
    <property type="entry name" value="Pleckstrin-homology domain (PH domain)/Phosphotyrosine-binding domain (PTB)"/>
    <property type="match status" value="1"/>
</dbReference>
<dbReference type="AlphaFoldDB" id="A0A4U0XB59"/>
<reference evidence="6 7" key="1">
    <citation type="submission" date="2017-03" db="EMBL/GenBank/DDBJ databases">
        <title>Genomes of endolithic fungi from Antarctica.</title>
        <authorList>
            <person name="Coleine C."/>
            <person name="Masonjones S."/>
            <person name="Stajich J.E."/>
        </authorList>
    </citation>
    <scope>NUCLEOTIDE SEQUENCE [LARGE SCALE GENOMIC DNA]</scope>
    <source>
        <strain evidence="6 7">CCFEE 5184</strain>
    </source>
</reference>